<evidence type="ECO:0000313" key="8">
    <source>
        <dbReference type="EMBL" id="KAK4525772.1"/>
    </source>
</evidence>
<accession>A0AAV9IEF4</accession>
<gene>
    <name evidence="8" type="ORF">GAYE_SCF16G3681</name>
</gene>
<organism evidence="8 9">
    <name type="scientific">Galdieria yellowstonensis</name>
    <dbReference type="NCBI Taxonomy" id="3028027"/>
    <lineage>
        <taxon>Eukaryota</taxon>
        <taxon>Rhodophyta</taxon>
        <taxon>Bangiophyceae</taxon>
        <taxon>Galdieriales</taxon>
        <taxon>Galdieriaceae</taxon>
        <taxon>Galdieria</taxon>
    </lineage>
</organism>
<evidence type="ECO:0000259" key="7">
    <source>
        <dbReference type="Pfam" id="PF01490"/>
    </source>
</evidence>
<feature type="domain" description="Amino acid transporter transmembrane" evidence="7">
    <location>
        <begin position="42"/>
        <end position="423"/>
    </location>
</feature>
<reference evidence="8 9" key="1">
    <citation type="submission" date="2022-07" db="EMBL/GenBank/DDBJ databases">
        <title>Genome-wide signatures of adaptation to extreme environments.</title>
        <authorList>
            <person name="Cho C.H."/>
            <person name="Yoon H.S."/>
        </authorList>
    </citation>
    <scope>NUCLEOTIDE SEQUENCE [LARGE SCALE GENOMIC DNA]</scope>
    <source>
        <strain evidence="8 9">108.79 E11</strain>
    </source>
</reference>
<dbReference type="Proteomes" id="UP001300502">
    <property type="component" value="Unassembled WGS sequence"/>
</dbReference>
<dbReference type="Gene3D" id="1.20.1740.10">
    <property type="entry name" value="Amino acid/polyamine transporter I"/>
    <property type="match status" value="1"/>
</dbReference>
<feature type="transmembrane region" description="Helical" evidence="6">
    <location>
        <begin position="222"/>
        <end position="243"/>
    </location>
</feature>
<dbReference type="AlphaFoldDB" id="A0AAV9IEF4"/>
<evidence type="ECO:0000313" key="9">
    <source>
        <dbReference type="Proteomes" id="UP001300502"/>
    </source>
</evidence>
<feature type="transmembrane region" description="Helical" evidence="6">
    <location>
        <begin position="401"/>
        <end position="427"/>
    </location>
</feature>
<feature type="transmembrane region" description="Helical" evidence="6">
    <location>
        <begin position="181"/>
        <end position="202"/>
    </location>
</feature>
<keyword evidence="9" id="KW-1185">Reference proteome</keyword>
<comment type="caution">
    <text evidence="8">The sequence shown here is derived from an EMBL/GenBank/DDBJ whole genome shotgun (WGS) entry which is preliminary data.</text>
</comment>
<dbReference type="InterPro" id="IPR013057">
    <property type="entry name" value="AA_transpt_TM"/>
</dbReference>
<keyword evidence="2 6" id="KW-0812">Transmembrane</keyword>
<feature type="transmembrane region" description="Helical" evidence="6">
    <location>
        <begin position="73"/>
        <end position="94"/>
    </location>
</feature>
<feature type="transmembrane region" description="Helical" evidence="6">
    <location>
        <begin position="339"/>
        <end position="363"/>
    </location>
</feature>
<evidence type="ECO:0000256" key="3">
    <source>
        <dbReference type="ARBA" id="ARBA00022989"/>
    </source>
</evidence>
<evidence type="ECO:0000256" key="6">
    <source>
        <dbReference type="SAM" id="Phobius"/>
    </source>
</evidence>
<comment type="subcellular location">
    <subcellularLocation>
        <location evidence="1">Membrane</location>
        <topology evidence="1">Multi-pass membrane protein</topology>
    </subcellularLocation>
</comment>
<protein>
    <recommendedName>
        <fullName evidence="7">Amino acid transporter transmembrane domain-containing protein</fullName>
    </recommendedName>
</protein>
<dbReference type="EMBL" id="JANCYU010000033">
    <property type="protein sequence ID" value="KAK4525772.1"/>
    <property type="molecule type" value="Genomic_DNA"/>
</dbReference>
<evidence type="ECO:0000256" key="1">
    <source>
        <dbReference type="ARBA" id="ARBA00004141"/>
    </source>
</evidence>
<dbReference type="GO" id="GO:0016020">
    <property type="term" value="C:membrane"/>
    <property type="evidence" value="ECO:0007669"/>
    <property type="project" value="UniProtKB-SubCell"/>
</dbReference>
<evidence type="ECO:0000256" key="2">
    <source>
        <dbReference type="ARBA" id="ARBA00022692"/>
    </source>
</evidence>
<feature type="transmembrane region" description="Helical" evidence="6">
    <location>
        <begin position="152"/>
        <end position="169"/>
    </location>
</feature>
<feature type="transmembrane region" description="Helical" evidence="6">
    <location>
        <begin position="369"/>
        <end position="389"/>
    </location>
</feature>
<keyword evidence="5" id="KW-0175">Coiled coil</keyword>
<feature type="transmembrane region" description="Helical" evidence="6">
    <location>
        <begin position="120"/>
        <end position="140"/>
    </location>
</feature>
<dbReference type="Pfam" id="PF01490">
    <property type="entry name" value="Aa_trans"/>
    <property type="match status" value="1"/>
</dbReference>
<feature type="transmembrane region" description="Helical" evidence="6">
    <location>
        <begin position="298"/>
        <end position="318"/>
    </location>
</feature>
<keyword evidence="3 6" id="KW-1133">Transmembrane helix</keyword>
<evidence type="ECO:0000256" key="4">
    <source>
        <dbReference type="ARBA" id="ARBA00023136"/>
    </source>
</evidence>
<name>A0AAV9IEF4_9RHOD</name>
<dbReference type="GO" id="GO:0015179">
    <property type="term" value="F:L-amino acid transmembrane transporter activity"/>
    <property type="evidence" value="ECO:0007669"/>
    <property type="project" value="TreeGrafter"/>
</dbReference>
<feature type="transmembrane region" description="Helical" evidence="6">
    <location>
        <begin position="47"/>
        <end position="67"/>
    </location>
</feature>
<feature type="coiled-coil region" evidence="5">
    <location>
        <begin position="1"/>
        <end position="28"/>
    </location>
</feature>
<proteinExistence type="predicted"/>
<keyword evidence="4 6" id="KW-0472">Membrane</keyword>
<dbReference type="PANTHER" id="PTHR22950">
    <property type="entry name" value="AMINO ACID TRANSPORTER"/>
    <property type="match status" value="1"/>
</dbReference>
<evidence type="ECO:0000256" key="5">
    <source>
        <dbReference type="SAM" id="Coils"/>
    </source>
</evidence>
<sequence>MSDQYNKADNIEENISQLQVAGDEEEAKENYLLNGTLRRPHLSWWRCVFLILGDIMGAGILAVPHALATMGWLLGLLFLVLMCLVYVYCGILLYRMRLMMPHIRTYGDLGEQIYGKPGRWAIYIVQYSNLFLFLPVYLLVSSKALRETVDPSSCLIVWMFVNSGILIFFMQTRTLRFISWYSLFGTICIFVTLVITVIQEAIDATSSSHHGQLISSDGFETGVAGSGDIIFAYSGIFVFIEFMDEMRKPKDFNKSIYTANAILFFCYSFVGILGYAVYGKSVVNPITSALSEGVMKRLANAFLWLHILAAFVIHGLILNRAIAVRFCKAYVDDFGCVGIVAWFCITVLTTGLVLLLNIFFPYLSDVESLSGTLFSPLTGFLFPNLFYWKCKGTSMDWKEKILGWTILVLLGIAYTIIGTYGTIYSIVQHASKTPLLYKCLYH</sequence>
<feature type="transmembrane region" description="Helical" evidence="6">
    <location>
        <begin position="255"/>
        <end position="278"/>
    </location>
</feature>
<dbReference type="PANTHER" id="PTHR22950:SF461">
    <property type="entry name" value="AMINO ACID TRANSPORTER TRANSMEMBRANE DOMAIN-CONTAINING PROTEIN"/>
    <property type="match status" value="1"/>
</dbReference>